<evidence type="ECO:0000313" key="3">
    <source>
        <dbReference type="Proteomes" id="UP000777438"/>
    </source>
</evidence>
<proteinExistence type="predicted"/>
<feature type="compositionally biased region" description="Polar residues" evidence="1">
    <location>
        <begin position="50"/>
        <end position="65"/>
    </location>
</feature>
<feature type="compositionally biased region" description="Basic and acidic residues" evidence="1">
    <location>
        <begin position="279"/>
        <end position="302"/>
    </location>
</feature>
<reference evidence="2 3" key="1">
    <citation type="journal article" date="2021" name="Nat. Commun.">
        <title>Genetic determinants of endophytism in the Arabidopsis root mycobiome.</title>
        <authorList>
            <person name="Mesny F."/>
            <person name="Miyauchi S."/>
            <person name="Thiergart T."/>
            <person name="Pickel B."/>
            <person name="Atanasova L."/>
            <person name="Karlsson M."/>
            <person name="Huettel B."/>
            <person name="Barry K.W."/>
            <person name="Haridas S."/>
            <person name="Chen C."/>
            <person name="Bauer D."/>
            <person name="Andreopoulos W."/>
            <person name="Pangilinan J."/>
            <person name="LaButti K."/>
            <person name="Riley R."/>
            <person name="Lipzen A."/>
            <person name="Clum A."/>
            <person name="Drula E."/>
            <person name="Henrissat B."/>
            <person name="Kohler A."/>
            <person name="Grigoriev I.V."/>
            <person name="Martin F.M."/>
            <person name="Hacquard S."/>
        </authorList>
    </citation>
    <scope>NUCLEOTIDE SEQUENCE [LARGE SCALE GENOMIC DNA]</scope>
    <source>
        <strain evidence="2 3">MPI-CAGE-CH-0241</strain>
    </source>
</reference>
<feature type="compositionally biased region" description="Polar residues" evidence="1">
    <location>
        <begin position="83"/>
        <end position="98"/>
    </location>
</feature>
<sequence length="844" mass="94898">MALWPFRRRSGRKRPRSGTAQSDAEGVPPISPSERASSKKKRRTEPSRPLQPTRTYSFEPGQQDSLPVDRDRALLRKRDRNGRGNNTQTHDDTTNSAWDRTPTLHHQNKNSKKRDRKERREREAKIKAMVDFEPVRPAAEQWTSGRPMKKDTQKGGNAVFGRHRSTRNSDVSLPSPGSIHSSLSSDSELGNYTVSPLDVLAPRPTLRYTRAPSRWSPPPPALQLSFQRRKLVVKEPIPEETMRAHKRIDSLADDLDASDLRELMERDKRRREKKKQKERARMERRLAKRAEEQKAEEIESRKTGTPPPENLARGVMGRELVGLGLEPASAVVTSSKQRDSSESESMPDLDLNNGRESPSKKPLEVFRRSDSLPIEEQPAEQKPAERQSIERKSSERKSTERKSTERLSFERKSSERKSTERKSVDRSSSKRKSPEPRPIEQTPVEEQPTPMEIDTPREGSMVTRPSEDHPASFSSGRLAGILRSVRSRSKSTLHSERDKMVSPPPDTIHEEPTRKDSQDSSSSTKGGQFSLRALFRFGSKRRHDLEEPSSFSNTSREEMQAVAAAVRAKAQAQAQALARLEGDDLPAYLSRKPSSSVPKRTRSRFREDLPELPISPPASRVQSPEPEPPVPALPEPKAKEIEQMGHRAIQGVRRTPSSMERAYASPSPEAQMSVSLASVDSEGSWLSGNKEARRVAMRNSLRQANRRQQGVSDTPTNSTGDDVAEDEYLSKFTPRQTPNKRETGETFPSSDEDMDMKWGTIGTHPRVIQRSTMKSQEGLLDIDSDSESSPVSPVSPSLEIADVQRARSVNLGKGHVRNFSAGSAKLLEIAPRLSVDRRHSSERK</sequence>
<feature type="compositionally biased region" description="Basic and acidic residues" evidence="1">
    <location>
        <begin position="67"/>
        <end position="76"/>
    </location>
</feature>
<feature type="compositionally biased region" description="Polar residues" evidence="1">
    <location>
        <begin position="668"/>
        <end position="678"/>
    </location>
</feature>
<feature type="compositionally biased region" description="Low complexity" evidence="1">
    <location>
        <begin position="172"/>
        <end position="187"/>
    </location>
</feature>
<organism evidence="2 3">
    <name type="scientific">Thelonectria olida</name>
    <dbReference type="NCBI Taxonomy" id="1576542"/>
    <lineage>
        <taxon>Eukaryota</taxon>
        <taxon>Fungi</taxon>
        <taxon>Dikarya</taxon>
        <taxon>Ascomycota</taxon>
        <taxon>Pezizomycotina</taxon>
        <taxon>Sordariomycetes</taxon>
        <taxon>Hypocreomycetidae</taxon>
        <taxon>Hypocreales</taxon>
        <taxon>Nectriaceae</taxon>
        <taxon>Thelonectria</taxon>
    </lineage>
</organism>
<feature type="compositionally biased region" description="Low complexity" evidence="1">
    <location>
        <begin position="560"/>
        <end position="579"/>
    </location>
</feature>
<feature type="compositionally biased region" description="Basic residues" evidence="1">
    <location>
        <begin position="268"/>
        <end position="278"/>
    </location>
</feature>
<dbReference type="EMBL" id="JAGPYM010000004">
    <property type="protein sequence ID" value="KAH6895685.1"/>
    <property type="molecule type" value="Genomic_DNA"/>
</dbReference>
<feature type="compositionally biased region" description="Pro residues" evidence="1">
    <location>
        <begin position="625"/>
        <end position="634"/>
    </location>
</feature>
<feature type="compositionally biased region" description="Basic and acidic residues" evidence="1">
    <location>
        <begin position="357"/>
        <end position="370"/>
    </location>
</feature>
<feature type="compositionally biased region" description="Basic and acidic residues" evidence="1">
    <location>
        <begin position="258"/>
        <end position="267"/>
    </location>
</feature>
<protein>
    <submittedName>
        <fullName evidence="2">Uncharacterized protein</fullName>
    </submittedName>
</protein>
<feature type="compositionally biased region" description="Basic and acidic residues" evidence="1">
    <location>
        <begin position="507"/>
        <end position="518"/>
    </location>
</feature>
<feature type="compositionally biased region" description="Basic residues" evidence="1">
    <location>
        <begin position="106"/>
        <end position="117"/>
    </location>
</feature>
<feature type="region of interest" description="Disordered" evidence="1">
    <location>
        <begin position="1"/>
        <end position="189"/>
    </location>
</feature>
<evidence type="ECO:0000256" key="1">
    <source>
        <dbReference type="SAM" id="MobiDB-lite"/>
    </source>
</evidence>
<feature type="compositionally biased region" description="Basic and acidic residues" evidence="1">
    <location>
        <begin position="636"/>
        <end position="645"/>
    </location>
</feature>
<gene>
    <name evidence="2" type="ORF">B0T10DRAFT_223778</name>
</gene>
<feature type="compositionally biased region" description="Basic and acidic residues" evidence="1">
    <location>
        <begin position="118"/>
        <end position="134"/>
    </location>
</feature>
<dbReference type="Proteomes" id="UP000777438">
    <property type="component" value="Unassembled WGS sequence"/>
</dbReference>
<feature type="region of interest" description="Disordered" evidence="1">
    <location>
        <begin position="256"/>
        <end position="799"/>
    </location>
</feature>
<feature type="compositionally biased region" description="Basic residues" evidence="1">
    <location>
        <begin position="1"/>
        <end position="16"/>
    </location>
</feature>
<name>A0A9P8WFT9_9HYPO</name>
<feature type="compositionally biased region" description="Polar residues" evidence="1">
    <location>
        <begin position="700"/>
        <end position="720"/>
    </location>
</feature>
<comment type="caution">
    <text evidence="2">The sequence shown here is derived from an EMBL/GenBank/DDBJ whole genome shotgun (WGS) entry which is preliminary data.</text>
</comment>
<dbReference type="AlphaFoldDB" id="A0A9P8WFT9"/>
<keyword evidence="3" id="KW-1185">Reference proteome</keyword>
<evidence type="ECO:0000313" key="2">
    <source>
        <dbReference type="EMBL" id="KAH6895685.1"/>
    </source>
</evidence>
<dbReference type="OrthoDB" id="4152802at2759"/>
<accession>A0A9P8WFT9</accession>
<feature type="compositionally biased region" description="Basic and acidic residues" evidence="1">
    <location>
        <begin position="382"/>
        <end position="438"/>
    </location>
</feature>
<feature type="compositionally biased region" description="Low complexity" evidence="1">
    <location>
        <begin position="787"/>
        <end position="797"/>
    </location>
</feature>